<dbReference type="PANTHER" id="PTHR30231:SF4">
    <property type="entry name" value="PROTEIN NEN2"/>
    <property type="match status" value="1"/>
</dbReference>
<dbReference type="Pfam" id="PF00929">
    <property type="entry name" value="RNase_T"/>
    <property type="match status" value="1"/>
</dbReference>
<evidence type="ECO:0000256" key="2">
    <source>
        <dbReference type="ARBA" id="ARBA00022801"/>
    </source>
</evidence>
<comment type="caution">
    <text evidence="6">The sequence shown here is derived from an EMBL/GenBank/DDBJ whole genome shotgun (WGS) entry which is preliminary data.</text>
</comment>
<evidence type="ECO:0000256" key="1">
    <source>
        <dbReference type="ARBA" id="ARBA00022722"/>
    </source>
</evidence>
<dbReference type="NCBIfam" id="NF005927">
    <property type="entry name" value="PRK07942.1"/>
    <property type="match status" value="1"/>
</dbReference>
<name>A0ABP3YPR7_9PSEU</name>
<evidence type="ECO:0000256" key="4">
    <source>
        <dbReference type="SAM" id="MobiDB-lite"/>
    </source>
</evidence>
<feature type="region of interest" description="Disordered" evidence="4">
    <location>
        <begin position="24"/>
        <end position="43"/>
    </location>
</feature>
<dbReference type="GO" id="GO:0004527">
    <property type="term" value="F:exonuclease activity"/>
    <property type="evidence" value="ECO:0007669"/>
    <property type="project" value="UniProtKB-KW"/>
</dbReference>
<sequence>MTTDAPRLDHDTRCTQWRSNDPTRCNCRDEQGKTPRPPSTWADGPWVAFDTETTGVDTDNDRIVTATVIIWTPGHDLQVRSWLADPGVEIPDGAAAVHGITTEQAREHGRPAAEVVAEVTRILLEHWAAGCPLIGYNVGFDLSILAAELHRHHGTALPMTGPVVDPLVIDRKVDKYRRGSRKLVDVCRHYGVVLTDEDAHSADADALAAARLAWKIARAYPDEIGGVPLADLHTRQIGWHREWADGFGAYLASKGKPDDVQRDWPMRGAS</sequence>
<dbReference type="CDD" id="cd06127">
    <property type="entry name" value="DEDDh"/>
    <property type="match status" value="1"/>
</dbReference>
<evidence type="ECO:0000313" key="7">
    <source>
        <dbReference type="Proteomes" id="UP001499967"/>
    </source>
</evidence>
<evidence type="ECO:0000259" key="5">
    <source>
        <dbReference type="SMART" id="SM00479"/>
    </source>
</evidence>
<dbReference type="SMART" id="SM00479">
    <property type="entry name" value="EXOIII"/>
    <property type="match status" value="1"/>
</dbReference>
<evidence type="ECO:0000256" key="3">
    <source>
        <dbReference type="ARBA" id="ARBA00022839"/>
    </source>
</evidence>
<accession>A0ABP3YPR7</accession>
<dbReference type="SUPFAM" id="SSF53098">
    <property type="entry name" value="Ribonuclease H-like"/>
    <property type="match status" value="1"/>
</dbReference>
<reference evidence="7" key="1">
    <citation type="journal article" date="2019" name="Int. J. Syst. Evol. Microbiol.">
        <title>The Global Catalogue of Microorganisms (GCM) 10K type strain sequencing project: providing services to taxonomists for standard genome sequencing and annotation.</title>
        <authorList>
            <consortium name="The Broad Institute Genomics Platform"/>
            <consortium name="The Broad Institute Genome Sequencing Center for Infectious Disease"/>
            <person name="Wu L."/>
            <person name="Ma J."/>
        </authorList>
    </citation>
    <scope>NUCLEOTIDE SEQUENCE [LARGE SCALE GENOMIC DNA]</scope>
    <source>
        <strain evidence="7">JCM 11117</strain>
    </source>
</reference>
<feature type="domain" description="Exonuclease" evidence="5">
    <location>
        <begin position="45"/>
        <end position="222"/>
    </location>
</feature>
<dbReference type="RefSeq" id="WP_343944965.1">
    <property type="nucleotide sequence ID" value="NZ_BAAAHP010000187.1"/>
</dbReference>
<dbReference type="EMBL" id="BAAAHP010000187">
    <property type="protein sequence ID" value="GAA0897894.1"/>
    <property type="molecule type" value="Genomic_DNA"/>
</dbReference>
<dbReference type="Gene3D" id="3.30.420.10">
    <property type="entry name" value="Ribonuclease H-like superfamily/Ribonuclease H"/>
    <property type="match status" value="1"/>
</dbReference>
<dbReference type="InterPro" id="IPR036397">
    <property type="entry name" value="RNaseH_sf"/>
</dbReference>
<protein>
    <submittedName>
        <fullName evidence="6">3'-5' exonuclease</fullName>
    </submittedName>
</protein>
<organism evidence="6 7">
    <name type="scientific">Pseudonocardia zijingensis</name>
    <dbReference type="NCBI Taxonomy" id="153376"/>
    <lineage>
        <taxon>Bacteria</taxon>
        <taxon>Bacillati</taxon>
        <taxon>Actinomycetota</taxon>
        <taxon>Actinomycetes</taxon>
        <taxon>Pseudonocardiales</taxon>
        <taxon>Pseudonocardiaceae</taxon>
        <taxon>Pseudonocardia</taxon>
    </lineage>
</organism>
<keyword evidence="7" id="KW-1185">Reference proteome</keyword>
<gene>
    <name evidence="6" type="ORF">GCM10009559_59340</name>
</gene>
<keyword evidence="1" id="KW-0540">Nuclease</keyword>
<dbReference type="PANTHER" id="PTHR30231">
    <property type="entry name" value="DNA POLYMERASE III SUBUNIT EPSILON"/>
    <property type="match status" value="1"/>
</dbReference>
<dbReference type="InterPro" id="IPR012337">
    <property type="entry name" value="RNaseH-like_sf"/>
</dbReference>
<keyword evidence="3 6" id="KW-0269">Exonuclease</keyword>
<dbReference type="Proteomes" id="UP001499967">
    <property type="component" value="Unassembled WGS sequence"/>
</dbReference>
<dbReference type="InterPro" id="IPR013520">
    <property type="entry name" value="Ribonucl_H"/>
</dbReference>
<evidence type="ECO:0000313" key="6">
    <source>
        <dbReference type="EMBL" id="GAA0897894.1"/>
    </source>
</evidence>
<proteinExistence type="predicted"/>
<keyword evidence="2" id="KW-0378">Hydrolase</keyword>